<dbReference type="AlphaFoldDB" id="A0AAQ3WF95"/>
<accession>A0AAQ3WF95</accession>
<evidence type="ECO:0000313" key="3">
    <source>
        <dbReference type="Proteomes" id="UP001341281"/>
    </source>
</evidence>
<dbReference type="Proteomes" id="UP001341281">
    <property type="component" value="Chromosome 02"/>
</dbReference>
<organism evidence="2 3">
    <name type="scientific">Paspalum notatum var. saurae</name>
    <dbReference type="NCBI Taxonomy" id="547442"/>
    <lineage>
        <taxon>Eukaryota</taxon>
        <taxon>Viridiplantae</taxon>
        <taxon>Streptophyta</taxon>
        <taxon>Embryophyta</taxon>
        <taxon>Tracheophyta</taxon>
        <taxon>Spermatophyta</taxon>
        <taxon>Magnoliopsida</taxon>
        <taxon>Liliopsida</taxon>
        <taxon>Poales</taxon>
        <taxon>Poaceae</taxon>
        <taxon>PACMAD clade</taxon>
        <taxon>Panicoideae</taxon>
        <taxon>Andropogonodae</taxon>
        <taxon>Paspaleae</taxon>
        <taxon>Paspalinae</taxon>
        <taxon>Paspalum</taxon>
    </lineage>
</organism>
<name>A0AAQ3WF95_PASNO</name>
<feature type="region of interest" description="Disordered" evidence="1">
    <location>
        <begin position="60"/>
        <end position="95"/>
    </location>
</feature>
<sequence length="95" mass="10540">MGRAGPGLRAWKSNTRAAGSRWHFGNAIPWVRVRRRWGDGAVRTGKFRRRRVRNTNRVIPRRIPCASTTHAGLPDPDPDPDPDSSSSVLKRSAGA</sequence>
<evidence type="ECO:0000256" key="1">
    <source>
        <dbReference type="SAM" id="MobiDB-lite"/>
    </source>
</evidence>
<gene>
    <name evidence="2" type="ORF">U9M48_009737</name>
</gene>
<proteinExistence type="predicted"/>
<protein>
    <submittedName>
        <fullName evidence="2">Uncharacterized protein</fullName>
    </submittedName>
</protein>
<evidence type="ECO:0000313" key="2">
    <source>
        <dbReference type="EMBL" id="WVZ59620.1"/>
    </source>
</evidence>
<reference evidence="2 3" key="1">
    <citation type="submission" date="2024-02" db="EMBL/GenBank/DDBJ databases">
        <title>High-quality chromosome-scale genome assembly of Pensacola bahiagrass (Paspalum notatum Flugge var. saurae).</title>
        <authorList>
            <person name="Vega J.M."/>
            <person name="Podio M."/>
            <person name="Orjuela J."/>
            <person name="Siena L.A."/>
            <person name="Pessino S.C."/>
            <person name="Combes M.C."/>
            <person name="Mariac C."/>
            <person name="Albertini E."/>
            <person name="Pupilli F."/>
            <person name="Ortiz J.P.A."/>
            <person name="Leblanc O."/>
        </authorList>
    </citation>
    <scope>NUCLEOTIDE SEQUENCE [LARGE SCALE GENOMIC DNA]</scope>
    <source>
        <strain evidence="2">R1</strain>
        <tissue evidence="2">Leaf</tissue>
    </source>
</reference>
<dbReference type="EMBL" id="CP144746">
    <property type="protein sequence ID" value="WVZ59620.1"/>
    <property type="molecule type" value="Genomic_DNA"/>
</dbReference>
<keyword evidence="3" id="KW-1185">Reference proteome</keyword>